<dbReference type="GO" id="GO:0008757">
    <property type="term" value="F:S-adenosylmethionine-dependent methyltransferase activity"/>
    <property type="evidence" value="ECO:0007669"/>
    <property type="project" value="InterPro"/>
</dbReference>
<organism evidence="3 4">
    <name type="scientific">Moorena producens (strain JHB)</name>
    <dbReference type="NCBI Taxonomy" id="1454205"/>
    <lineage>
        <taxon>Bacteria</taxon>
        <taxon>Bacillati</taxon>
        <taxon>Cyanobacteriota</taxon>
        <taxon>Cyanophyceae</taxon>
        <taxon>Coleofasciculales</taxon>
        <taxon>Coleofasciculaceae</taxon>
        <taxon>Moorena</taxon>
    </lineage>
</organism>
<gene>
    <name evidence="3" type="ORF">BJP36_16610</name>
</gene>
<dbReference type="Gene3D" id="3.40.50.150">
    <property type="entry name" value="Vaccinia Virus protein VP39"/>
    <property type="match status" value="1"/>
</dbReference>
<keyword evidence="1" id="KW-0808">Transferase</keyword>
<dbReference type="EMBL" id="CP017708">
    <property type="protein sequence ID" value="AOY81285.1"/>
    <property type="molecule type" value="Genomic_DNA"/>
</dbReference>
<reference evidence="4" key="1">
    <citation type="submission" date="2016-10" db="EMBL/GenBank/DDBJ databases">
        <title>Comparative genomics uncovers the prolific and rare metabolic potential of the cyanobacterial genus Moorea.</title>
        <authorList>
            <person name="Leao T."/>
            <person name="Castelao G."/>
            <person name="Korobeynikov A."/>
            <person name="Monroe E.A."/>
            <person name="Podell S."/>
            <person name="Glukhov E."/>
            <person name="Allen E."/>
            <person name="Gerwick W.H."/>
            <person name="Gerwick L."/>
        </authorList>
    </citation>
    <scope>NUCLEOTIDE SEQUENCE [LARGE SCALE GENOMIC DNA]</scope>
    <source>
        <strain evidence="4">JHB</strain>
    </source>
</reference>
<name>A0A1D9G190_MOOP1</name>
<dbReference type="PANTHER" id="PTHR44068:SF11">
    <property type="entry name" value="GERANYL DIPHOSPHATE 2-C-METHYLTRANSFERASE"/>
    <property type="match status" value="1"/>
</dbReference>
<dbReference type="AlphaFoldDB" id="A0A1D9G190"/>
<dbReference type="CDD" id="cd02440">
    <property type="entry name" value="AdoMet_MTases"/>
    <property type="match status" value="1"/>
</dbReference>
<protein>
    <submittedName>
        <fullName evidence="3">Methyltransferase domain-containing protein</fullName>
    </submittedName>
</protein>
<accession>A0A1D9G190</accession>
<feature type="domain" description="Methyltransferase type 11" evidence="2">
    <location>
        <begin position="75"/>
        <end position="173"/>
    </location>
</feature>
<evidence type="ECO:0000313" key="3">
    <source>
        <dbReference type="EMBL" id="AOY81285.1"/>
    </source>
</evidence>
<dbReference type="InterPro" id="IPR029063">
    <property type="entry name" value="SAM-dependent_MTases_sf"/>
</dbReference>
<evidence type="ECO:0000256" key="1">
    <source>
        <dbReference type="ARBA" id="ARBA00022679"/>
    </source>
</evidence>
<dbReference type="GO" id="GO:0032259">
    <property type="term" value="P:methylation"/>
    <property type="evidence" value="ECO:0007669"/>
    <property type="project" value="UniProtKB-KW"/>
</dbReference>
<dbReference type="SUPFAM" id="SSF53335">
    <property type="entry name" value="S-adenosyl-L-methionine-dependent methyltransferases"/>
    <property type="match status" value="1"/>
</dbReference>
<sequence>MTTTTANSEQATERARVHYNSENARNLYEIAIGSDTLNLGMYEDDPDRPIAEGMAKTTEWMGAQVQNLNPDFRVLDLGSGYGPAARHLAGKYGCHVTCLNISEEQNQENERRNREQGLDNLIDIVYGNFKDIPFDDASFDLVWSQDALFHSDGQDRVLEEAYRVLKPGGQLMFMDILQADDCPDGVLKDSLQRVNIHHGRLGSFHSYTSKAESLGFETINVIDKSYQLLVHYTKLRDSVISHYDELSQKCTPEFLESSKNGLCQWVESAEKGMFTWGLFHYRRPNA</sequence>
<dbReference type="Proteomes" id="UP000176944">
    <property type="component" value="Chromosome"/>
</dbReference>
<evidence type="ECO:0000259" key="2">
    <source>
        <dbReference type="Pfam" id="PF08241"/>
    </source>
</evidence>
<dbReference type="Pfam" id="PF08241">
    <property type="entry name" value="Methyltransf_11"/>
    <property type="match status" value="1"/>
</dbReference>
<dbReference type="InterPro" id="IPR050447">
    <property type="entry name" value="Erg6_SMT_methyltransf"/>
</dbReference>
<evidence type="ECO:0000313" key="4">
    <source>
        <dbReference type="Proteomes" id="UP000176944"/>
    </source>
</evidence>
<dbReference type="InterPro" id="IPR013216">
    <property type="entry name" value="Methyltransf_11"/>
</dbReference>
<keyword evidence="3" id="KW-0489">Methyltransferase</keyword>
<proteinExistence type="predicted"/>
<dbReference type="PANTHER" id="PTHR44068">
    <property type="entry name" value="ZGC:194242"/>
    <property type="match status" value="1"/>
</dbReference>